<name>X0XH56_9ZZZZ</name>
<dbReference type="GO" id="GO:0051082">
    <property type="term" value="F:unfolded protein binding"/>
    <property type="evidence" value="ECO:0007669"/>
    <property type="project" value="TreeGrafter"/>
</dbReference>
<dbReference type="EMBL" id="BARS01056351">
    <property type="protein sequence ID" value="GAG42504.1"/>
    <property type="molecule type" value="Genomic_DNA"/>
</dbReference>
<evidence type="ECO:0000313" key="2">
    <source>
        <dbReference type="EMBL" id="GAG42504.1"/>
    </source>
</evidence>
<feature type="domain" description="J" evidence="1">
    <location>
        <begin position="6"/>
        <end position="72"/>
    </location>
</feature>
<dbReference type="SUPFAM" id="SSF46565">
    <property type="entry name" value="Chaperone J-domain"/>
    <property type="match status" value="1"/>
</dbReference>
<reference evidence="2" key="1">
    <citation type="journal article" date="2014" name="Front. Microbiol.">
        <title>High frequency of phylogenetically diverse reductive dehalogenase-homologous genes in deep subseafloor sedimentary metagenomes.</title>
        <authorList>
            <person name="Kawai M."/>
            <person name="Futagami T."/>
            <person name="Toyoda A."/>
            <person name="Takaki Y."/>
            <person name="Nishi S."/>
            <person name="Hori S."/>
            <person name="Arai W."/>
            <person name="Tsubouchi T."/>
            <person name="Morono Y."/>
            <person name="Uchiyama I."/>
            <person name="Ito T."/>
            <person name="Fujiyama A."/>
            <person name="Inagaki F."/>
            <person name="Takami H."/>
        </authorList>
    </citation>
    <scope>NUCLEOTIDE SEQUENCE</scope>
    <source>
        <strain evidence="2">Expedition CK06-06</strain>
    </source>
</reference>
<dbReference type="InterPro" id="IPR001623">
    <property type="entry name" value="DnaJ_domain"/>
</dbReference>
<dbReference type="Pfam" id="PF00226">
    <property type="entry name" value="DnaJ"/>
    <property type="match status" value="1"/>
</dbReference>
<dbReference type="PROSITE" id="PS00636">
    <property type="entry name" value="DNAJ_1"/>
    <property type="match status" value="1"/>
</dbReference>
<dbReference type="InterPro" id="IPR036869">
    <property type="entry name" value="J_dom_sf"/>
</dbReference>
<gene>
    <name evidence="2" type="ORF">S01H1_83015</name>
</gene>
<dbReference type="CDD" id="cd06257">
    <property type="entry name" value="DnaJ"/>
    <property type="match status" value="1"/>
</dbReference>
<dbReference type="InterPro" id="IPR018253">
    <property type="entry name" value="DnaJ_domain_CS"/>
</dbReference>
<comment type="caution">
    <text evidence="2">The sequence shown here is derived from an EMBL/GenBank/DDBJ whole genome shotgun (WGS) entry which is preliminary data.</text>
</comment>
<dbReference type="PRINTS" id="PR00625">
    <property type="entry name" value="JDOMAIN"/>
</dbReference>
<feature type="non-terminal residue" evidence="2">
    <location>
        <position position="148"/>
    </location>
</feature>
<dbReference type="GO" id="GO:0042026">
    <property type="term" value="P:protein refolding"/>
    <property type="evidence" value="ECO:0007669"/>
    <property type="project" value="TreeGrafter"/>
</dbReference>
<dbReference type="PROSITE" id="PS50076">
    <property type="entry name" value="DNAJ_2"/>
    <property type="match status" value="1"/>
</dbReference>
<dbReference type="AlphaFoldDB" id="X0XH56"/>
<dbReference type="SMART" id="SM00271">
    <property type="entry name" value="DnaJ"/>
    <property type="match status" value="1"/>
</dbReference>
<sequence>MPDKRDYYEVLSVDRTAGPDDIRRAYRRGALKCHPDNYKGDKAEAEGKFKELAEAYEVLSDPQKRQLYDRYGHAGLRGAGVHDFSSMGAGDIFTMFADIFGEALGGFGFGRRRPQRGYDLATEVELTLEEVASGVDRTLEFERMDFCD</sequence>
<organism evidence="2">
    <name type="scientific">marine sediment metagenome</name>
    <dbReference type="NCBI Taxonomy" id="412755"/>
    <lineage>
        <taxon>unclassified sequences</taxon>
        <taxon>metagenomes</taxon>
        <taxon>ecological metagenomes</taxon>
    </lineage>
</organism>
<dbReference type="GO" id="GO:0005737">
    <property type="term" value="C:cytoplasm"/>
    <property type="evidence" value="ECO:0007669"/>
    <property type="project" value="TreeGrafter"/>
</dbReference>
<dbReference type="PANTHER" id="PTHR43096:SF48">
    <property type="entry name" value="CHAPERONE PROTEIN DNAJ"/>
    <property type="match status" value="1"/>
</dbReference>
<dbReference type="Gene3D" id="1.10.287.110">
    <property type="entry name" value="DnaJ domain"/>
    <property type="match status" value="1"/>
</dbReference>
<evidence type="ECO:0000259" key="1">
    <source>
        <dbReference type="PROSITE" id="PS50076"/>
    </source>
</evidence>
<protein>
    <recommendedName>
        <fullName evidence="1">J domain-containing protein</fullName>
    </recommendedName>
</protein>
<proteinExistence type="predicted"/>
<dbReference type="PANTHER" id="PTHR43096">
    <property type="entry name" value="DNAJ HOMOLOG 1, MITOCHONDRIAL-RELATED"/>
    <property type="match status" value="1"/>
</dbReference>
<accession>X0XH56</accession>